<proteinExistence type="predicted"/>
<dbReference type="PANTHER" id="PTHR34222:SF79">
    <property type="entry name" value="RETROVIRUS-RELATED POL POLYPROTEIN FROM TRANSPOSON TNT 1-94"/>
    <property type="match status" value="1"/>
</dbReference>
<dbReference type="Proteomes" id="UP001443914">
    <property type="component" value="Unassembled WGS sequence"/>
</dbReference>
<comment type="caution">
    <text evidence="2">The sequence shown here is derived from an EMBL/GenBank/DDBJ whole genome shotgun (WGS) entry which is preliminary data.</text>
</comment>
<reference evidence="2" key="1">
    <citation type="submission" date="2024-03" db="EMBL/GenBank/DDBJ databases">
        <title>WGS assembly of Saponaria officinalis var. Norfolk2.</title>
        <authorList>
            <person name="Jenkins J."/>
            <person name="Shu S."/>
            <person name="Grimwood J."/>
            <person name="Barry K."/>
            <person name="Goodstein D."/>
            <person name="Schmutz J."/>
            <person name="Leebens-Mack J."/>
            <person name="Osbourn A."/>
        </authorList>
    </citation>
    <scope>NUCLEOTIDE SEQUENCE [LARGE SCALE GENOMIC DNA]</scope>
    <source>
        <strain evidence="2">JIC</strain>
    </source>
</reference>
<dbReference type="AlphaFoldDB" id="A0AAW1IHV8"/>
<keyword evidence="3" id="KW-1185">Reference proteome</keyword>
<dbReference type="EMBL" id="JBDFQZ010000009">
    <property type="protein sequence ID" value="KAK9689058.1"/>
    <property type="molecule type" value="Genomic_DNA"/>
</dbReference>
<dbReference type="PANTHER" id="PTHR34222">
    <property type="entry name" value="GAG_PRE-INTEGRS DOMAIN-CONTAINING PROTEIN"/>
    <property type="match status" value="1"/>
</dbReference>
<protein>
    <recommendedName>
        <fullName evidence="4">Retrotransposon gag domain-containing protein</fullName>
    </recommendedName>
</protein>
<sequence>MVWDELASNSRVPKCTFGAATAFLKEQEEEKVHQFLMGLNDSVYRTLRSNILMEDHIPSFNRVYGIVLRKERHKAMVRQKEERTDEAVFAIRRGSPATRGGRQVWPKADDNAEDQERRCTYCRKRGHDEDDCWTKHGLPANISRGRGRGRSWRGRGAGRGD</sequence>
<evidence type="ECO:0000313" key="2">
    <source>
        <dbReference type="EMBL" id="KAK9689058.1"/>
    </source>
</evidence>
<organism evidence="2 3">
    <name type="scientific">Saponaria officinalis</name>
    <name type="common">Common soapwort</name>
    <name type="synonym">Lychnis saponaria</name>
    <dbReference type="NCBI Taxonomy" id="3572"/>
    <lineage>
        <taxon>Eukaryota</taxon>
        <taxon>Viridiplantae</taxon>
        <taxon>Streptophyta</taxon>
        <taxon>Embryophyta</taxon>
        <taxon>Tracheophyta</taxon>
        <taxon>Spermatophyta</taxon>
        <taxon>Magnoliopsida</taxon>
        <taxon>eudicotyledons</taxon>
        <taxon>Gunneridae</taxon>
        <taxon>Pentapetalae</taxon>
        <taxon>Caryophyllales</taxon>
        <taxon>Caryophyllaceae</taxon>
        <taxon>Caryophylleae</taxon>
        <taxon>Saponaria</taxon>
    </lineage>
</organism>
<evidence type="ECO:0000256" key="1">
    <source>
        <dbReference type="SAM" id="MobiDB-lite"/>
    </source>
</evidence>
<gene>
    <name evidence="2" type="ORF">RND81_09G032200</name>
</gene>
<accession>A0AAW1IHV8</accession>
<evidence type="ECO:0008006" key="4">
    <source>
        <dbReference type="Google" id="ProtNLM"/>
    </source>
</evidence>
<name>A0AAW1IHV8_SAPOF</name>
<feature type="region of interest" description="Disordered" evidence="1">
    <location>
        <begin position="139"/>
        <end position="161"/>
    </location>
</feature>
<evidence type="ECO:0000313" key="3">
    <source>
        <dbReference type="Proteomes" id="UP001443914"/>
    </source>
</evidence>